<dbReference type="PROSITE" id="PS50003">
    <property type="entry name" value="PH_DOMAIN"/>
    <property type="match status" value="1"/>
</dbReference>
<gene>
    <name evidence="9" type="ORF">PSACC_00439</name>
</gene>
<evidence type="ECO:0000256" key="5">
    <source>
        <dbReference type="SAM" id="MobiDB-lite"/>
    </source>
</evidence>
<dbReference type="GO" id="GO:0032934">
    <property type="term" value="F:sterol binding"/>
    <property type="evidence" value="ECO:0007669"/>
    <property type="project" value="TreeGrafter"/>
</dbReference>
<dbReference type="InterPro" id="IPR001849">
    <property type="entry name" value="PH_domain"/>
</dbReference>
<evidence type="ECO:0000313" key="9">
    <source>
        <dbReference type="EMBL" id="PJF19825.1"/>
    </source>
</evidence>
<dbReference type="OrthoDB" id="10070851at2759"/>
<evidence type="ECO:0000313" key="10">
    <source>
        <dbReference type="Proteomes" id="UP000240830"/>
    </source>
</evidence>
<name>A0A2H9TQ00_9FUNG</name>
<evidence type="ECO:0000256" key="2">
    <source>
        <dbReference type="ARBA" id="ARBA00022692"/>
    </source>
</evidence>
<accession>A0A2H9TQ00</accession>
<keyword evidence="2 6" id="KW-0812">Transmembrane</keyword>
<evidence type="ECO:0000256" key="4">
    <source>
        <dbReference type="ARBA" id="ARBA00023136"/>
    </source>
</evidence>
<dbReference type="InterPro" id="IPR011993">
    <property type="entry name" value="PH-like_dom_sf"/>
</dbReference>
<dbReference type="EMBL" id="MTSL01000041">
    <property type="protein sequence ID" value="PJF19825.1"/>
    <property type="molecule type" value="Genomic_DNA"/>
</dbReference>
<dbReference type="PROSITE" id="PS51778">
    <property type="entry name" value="VAST"/>
    <property type="match status" value="1"/>
</dbReference>
<dbReference type="STRING" id="1246581.A0A2H9TQ00"/>
<evidence type="ECO:0008006" key="11">
    <source>
        <dbReference type="Google" id="ProtNLM"/>
    </source>
</evidence>
<evidence type="ECO:0000259" key="7">
    <source>
        <dbReference type="PROSITE" id="PS50003"/>
    </source>
</evidence>
<keyword evidence="10" id="KW-1185">Reference proteome</keyword>
<dbReference type="PANTHER" id="PTHR23319">
    <property type="entry name" value="GRAM DOMAIN CONTAINING 1B, ISOFORM E"/>
    <property type="match status" value="1"/>
</dbReference>
<dbReference type="Pfam" id="PF00169">
    <property type="entry name" value="PH"/>
    <property type="match status" value="1"/>
</dbReference>
<dbReference type="InterPro" id="IPR004148">
    <property type="entry name" value="BAR_dom"/>
</dbReference>
<proteinExistence type="predicted"/>
<dbReference type="SMART" id="SM00233">
    <property type="entry name" value="PH"/>
    <property type="match status" value="1"/>
</dbReference>
<dbReference type="InterPro" id="IPR051482">
    <property type="entry name" value="Cholesterol_transport"/>
</dbReference>
<evidence type="ECO:0000256" key="3">
    <source>
        <dbReference type="ARBA" id="ARBA00022989"/>
    </source>
</evidence>
<feature type="region of interest" description="Disordered" evidence="5">
    <location>
        <begin position="382"/>
        <end position="402"/>
    </location>
</feature>
<dbReference type="GO" id="GO:0005886">
    <property type="term" value="C:plasma membrane"/>
    <property type="evidence" value="ECO:0007669"/>
    <property type="project" value="TreeGrafter"/>
</dbReference>
<feature type="domain" description="PH" evidence="7">
    <location>
        <begin position="263"/>
        <end position="361"/>
    </location>
</feature>
<dbReference type="Proteomes" id="UP000240830">
    <property type="component" value="Unassembled WGS sequence"/>
</dbReference>
<comment type="subcellular location">
    <subcellularLocation>
        <location evidence="1">Membrane</location>
    </subcellularLocation>
</comment>
<dbReference type="GO" id="GO:0032366">
    <property type="term" value="P:intracellular sterol transport"/>
    <property type="evidence" value="ECO:0007669"/>
    <property type="project" value="TreeGrafter"/>
</dbReference>
<evidence type="ECO:0000259" key="8">
    <source>
        <dbReference type="PROSITE" id="PS51778"/>
    </source>
</evidence>
<comment type="caution">
    <text evidence="9">The sequence shown here is derived from an EMBL/GenBank/DDBJ whole genome shotgun (WGS) entry which is preliminary data.</text>
</comment>
<organism evidence="9 10">
    <name type="scientific">Paramicrosporidium saccamoebae</name>
    <dbReference type="NCBI Taxonomy" id="1246581"/>
    <lineage>
        <taxon>Eukaryota</taxon>
        <taxon>Fungi</taxon>
        <taxon>Fungi incertae sedis</taxon>
        <taxon>Cryptomycota</taxon>
        <taxon>Cryptomycota incertae sedis</taxon>
        <taxon>Paramicrosporidium</taxon>
    </lineage>
</organism>
<dbReference type="AlphaFoldDB" id="A0A2H9TQ00"/>
<sequence length="921" mass="105643">MVPTIFKLVSNQKPAEMDTSGRVINAPVELDLGIAMLSSKARAPVSNMLLVEKPIKALITVELAESLGKLAPNIHKMTELDIFDKEKTPTCLATMIEFVEATFVLHERLSVQDDLRHIREQQRTYEKSRERYETLAIRYSSLPKLKEYSLIREDTFQLYEGRRQYFQQLFSYVMRINKFKTGADIFFVEKCLSTASELGDFIQAMWSMMEAMNKPAMTMRTRLGAWQKECKSAMLKLDQKSAGALEQVRLKYSPEAPLDPTKGVEKEGYLCRKRQKSLGLSWRRVFVAIKGGIFIQYLTGHRRGTIEKSFEMHVLLCELRPADADRRHCFEVHTSMKTYVYQAESEEDMRDWIRVIENAKNHALRSSNAGDLVAPSNTSFVDEEAEMTDEGSTSVSQVATPKRISETSQDFERFSHIPYPPSETMFVSFSCLWEETSGEEKIVRGFGKLYGTERALYFGSNLFGVKQEFVHPWDEIHTVNYAMNEATGMLSMNNGAIRARTFLNERERTETLTMVWKNAKGEAPKTAAELKAALQSSLDNPGSRQLEASGITCGCTDHLERNEIDIDVPLGVDELFQLLMGDDSPVWKAVQQLQGYKNVKMQPWSLGSDGKEERTVSYLVPVNHPLVKAKETECLGGHTLLRRDPGKCYVVKQTATTPGVPYGDSFVMVSRYCMTHHSDGHARLRTFVGLNWVKSPLVKSMIRSSTLKGLAEYMTVYRKALWAEIRKANPEAPEEVEDVALNRTEEKKPEPTWWREHLELLCEFQRDVRERWRYNLDKAHISVPAFLLFIATMFFFLISVWLQFRSWRGIATQVPVTSLWEYEPPQKSLLVNLKESDWTSRAHFQLFQELSTSHTNFRILRQDLQAVLDNINNAECRIFLAQSITWLADRLTTCYADLSKNSKDCSDYELAWNEALKQTCK</sequence>
<keyword evidence="4 6" id="KW-0472">Membrane</keyword>
<dbReference type="GO" id="GO:0120015">
    <property type="term" value="F:sterol transfer activity"/>
    <property type="evidence" value="ECO:0007669"/>
    <property type="project" value="TreeGrafter"/>
</dbReference>
<feature type="transmembrane region" description="Helical" evidence="6">
    <location>
        <begin position="781"/>
        <end position="802"/>
    </location>
</feature>
<dbReference type="GO" id="GO:0140268">
    <property type="term" value="C:endoplasmic reticulum-plasma membrane contact site"/>
    <property type="evidence" value="ECO:0007669"/>
    <property type="project" value="TreeGrafter"/>
</dbReference>
<dbReference type="Gene3D" id="2.30.29.30">
    <property type="entry name" value="Pleckstrin-homology domain (PH domain)/Phosphotyrosine-binding domain (PTB)"/>
    <property type="match status" value="2"/>
</dbReference>
<dbReference type="PANTHER" id="PTHR23319:SF4">
    <property type="entry name" value="GRAM DOMAIN CONTAINING 1B, ISOFORM E"/>
    <property type="match status" value="1"/>
</dbReference>
<evidence type="ECO:0000256" key="1">
    <source>
        <dbReference type="ARBA" id="ARBA00004370"/>
    </source>
</evidence>
<dbReference type="GO" id="GO:0005789">
    <property type="term" value="C:endoplasmic reticulum membrane"/>
    <property type="evidence" value="ECO:0007669"/>
    <property type="project" value="TreeGrafter"/>
</dbReference>
<dbReference type="Pfam" id="PF16746">
    <property type="entry name" value="BAR_3"/>
    <property type="match status" value="1"/>
</dbReference>
<dbReference type="SUPFAM" id="SSF103657">
    <property type="entry name" value="BAR/IMD domain-like"/>
    <property type="match status" value="1"/>
</dbReference>
<dbReference type="Pfam" id="PF16016">
    <property type="entry name" value="VASt"/>
    <property type="match status" value="1"/>
</dbReference>
<reference evidence="9 10" key="1">
    <citation type="submission" date="2016-10" db="EMBL/GenBank/DDBJ databases">
        <title>The genome of Paramicrosporidium saccamoebae is the missing link in understanding Cryptomycota and Microsporidia evolution.</title>
        <authorList>
            <person name="Quandt C.A."/>
            <person name="Beaudet D."/>
            <person name="Corsaro D."/>
            <person name="Michel R."/>
            <person name="Corradi N."/>
            <person name="James T."/>
        </authorList>
    </citation>
    <scope>NUCLEOTIDE SEQUENCE [LARGE SCALE GENOMIC DNA]</scope>
    <source>
        <strain evidence="9 10">KSL3</strain>
    </source>
</reference>
<evidence type="ECO:0000256" key="6">
    <source>
        <dbReference type="SAM" id="Phobius"/>
    </source>
</evidence>
<feature type="domain" description="VASt" evidence="8">
    <location>
        <begin position="559"/>
        <end position="729"/>
    </location>
</feature>
<dbReference type="SUPFAM" id="SSF50729">
    <property type="entry name" value="PH domain-like"/>
    <property type="match status" value="1"/>
</dbReference>
<protein>
    <recommendedName>
        <fullName evidence="11">Autophagy-related protein 26</fullName>
    </recommendedName>
</protein>
<dbReference type="Gene3D" id="1.20.1270.60">
    <property type="entry name" value="Arfaptin homology (AH) domain/BAR domain"/>
    <property type="match status" value="1"/>
</dbReference>
<keyword evidence="3 6" id="KW-1133">Transmembrane helix</keyword>
<dbReference type="InterPro" id="IPR031968">
    <property type="entry name" value="VASt"/>
</dbReference>
<dbReference type="InterPro" id="IPR027267">
    <property type="entry name" value="AH/BAR_dom_sf"/>
</dbReference>
<feature type="compositionally biased region" description="Polar residues" evidence="5">
    <location>
        <begin position="390"/>
        <end position="399"/>
    </location>
</feature>